<organism evidence="2 3">
    <name type="scientific">Xylaria multiplex</name>
    <dbReference type="NCBI Taxonomy" id="323545"/>
    <lineage>
        <taxon>Eukaryota</taxon>
        <taxon>Fungi</taxon>
        <taxon>Dikarya</taxon>
        <taxon>Ascomycota</taxon>
        <taxon>Pezizomycotina</taxon>
        <taxon>Sordariomycetes</taxon>
        <taxon>Xylariomycetidae</taxon>
        <taxon>Xylariales</taxon>
        <taxon>Xylariaceae</taxon>
        <taxon>Xylaria</taxon>
    </lineage>
</organism>
<keyword evidence="1" id="KW-0732">Signal</keyword>
<evidence type="ECO:0000256" key="1">
    <source>
        <dbReference type="SAM" id="SignalP"/>
    </source>
</evidence>
<reference evidence="2 3" key="1">
    <citation type="submission" date="2019-12" db="EMBL/GenBank/DDBJ databases">
        <title>Draft genome sequence of the ascomycete Xylaria multiplex DSM 110363.</title>
        <authorList>
            <person name="Buettner E."/>
            <person name="Kellner H."/>
        </authorList>
    </citation>
    <scope>NUCLEOTIDE SEQUENCE [LARGE SCALE GENOMIC DNA]</scope>
    <source>
        <strain evidence="2 3">DSM 110363</strain>
    </source>
</reference>
<feature type="signal peptide" evidence="1">
    <location>
        <begin position="1"/>
        <end position="20"/>
    </location>
</feature>
<protein>
    <submittedName>
        <fullName evidence="2">Uncharacterized protein</fullName>
    </submittedName>
</protein>
<evidence type="ECO:0000313" key="2">
    <source>
        <dbReference type="EMBL" id="KAF2963171.1"/>
    </source>
</evidence>
<dbReference type="OrthoDB" id="3542181at2759"/>
<accession>A0A7C8MJW6</accession>
<feature type="chain" id="PRO_5029004045" evidence="1">
    <location>
        <begin position="21"/>
        <end position="154"/>
    </location>
</feature>
<dbReference type="EMBL" id="WUBL01000226">
    <property type="protein sequence ID" value="KAF2963171.1"/>
    <property type="molecule type" value="Genomic_DNA"/>
</dbReference>
<proteinExistence type="predicted"/>
<dbReference type="AlphaFoldDB" id="A0A7C8MJW6"/>
<evidence type="ECO:0000313" key="3">
    <source>
        <dbReference type="Proteomes" id="UP000481858"/>
    </source>
</evidence>
<comment type="caution">
    <text evidence="2">The sequence shown here is derived from an EMBL/GenBank/DDBJ whole genome shotgun (WGS) entry which is preliminary data.</text>
</comment>
<name>A0A7C8MJW6_9PEZI</name>
<dbReference type="Proteomes" id="UP000481858">
    <property type="component" value="Unassembled WGS sequence"/>
</dbReference>
<dbReference type="InParanoid" id="A0A7C8MJW6"/>
<keyword evidence="3" id="KW-1185">Reference proteome</keyword>
<sequence>MRVITSVAVLAVAFLGRADAGLVVKAPRTETPALLSGHVFVEPIPTPTPATTTVLSAISTATSTSGEIPSGVGISPTQANNPEITAAPPLEPGDGQKFIQTTYWACATLARETHCGWHEPILDASSAGTRVSGGGGALMGGVAACVAAALVLVL</sequence>
<gene>
    <name evidence="2" type="ORF">GQX73_g10393</name>
</gene>